<evidence type="ECO:0000256" key="3">
    <source>
        <dbReference type="ARBA" id="ARBA00022737"/>
    </source>
</evidence>
<dbReference type="InterPro" id="IPR001611">
    <property type="entry name" value="Leu-rich_rpt"/>
</dbReference>
<dbReference type="PROSITE" id="PS51450">
    <property type="entry name" value="LRR"/>
    <property type="match status" value="1"/>
</dbReference>
<comment type="caution">
    <text evidence="5">The sequence shown here is derived from an EMBL/GenBank/DDBJ whole genome shotgun (WGS) entry which is preliminary data.</text>
</comment>
<keyword evidence="3" id="KW-0677">Repeat</keyword>
<dbReference type="Proteomes" id="UP001497623">
    <property type="component" value="Unassembled WGS sequence"/>
</dbReference>
<sequence length="184" mass="20588">MSKKTVDMSMLLVTVWLYMLGLSQGICPSKCVCDESVPSVQCVSAGLADLPEQLNYQIRTLNLAHNNLRQLSRAVSVYSHLEVIILSHNRLSSIDHLGPGSIPNAALNALHLQKNRIATIAKGAFHLLQRLQHLHLDENLLRSLPSERLSSLSYLEVLSLNRNPLRELQANVFHGMDQLMHLEL</sequence>
<dbReference type="Gene3D" id="3.80.10.10">
    <property type="entry name" value="Ribonuclease Inhibitor"/>
    <property type="match status" value="2"/>
</dbReference>
<feature type="signal peptide" evidence="4">
    <location>
        <begin position="1"/>
        <end position="25"/>
    </location>
</feature>
<evidence type="ECO:0000313" key="5">
    <source>
        <dbReference type="EMBL" id="CAL4084588.1"/>
    </source>
</evidence>
<evidence type="ECO:0000313" key="6">
    <source>
        <dbReference type="Proteomes" id="UP001497623"/>
    </source>
</evidence>
<keyword evidence="6" id="KW-1185">Reference proteome</keyword>
<keyword evidence="2 4" id="KW-0732">Signal</keyword>
<evidence type="ECO:0000256" key="2">
    <source>
        <dbReference type="ARBA" id="ARBA00022729"/>
    </source>
</evidence>
<evidence type="ECO:0008006" key="7">
    <source>
        <dbReference type="Google" id="ProtNLM"/>
    </source>
</evidence>
<evidence type="ECO:0000256" key="1">
    <source>
        <dbReference type="ARBA" id="ARBA00022614"/>
    </source>
</evidence>
<name>A0AAV2QFV5_MEGNR</name>
<dbReference type="PANTHER" id="PTHR24373">
    <property type="entry name" value="SLIT RELATED LEUCINE-RICH REPEAT NEURONAL PROTEIN"/>
    <property type="match status" value="1"/>
</dbReference>
<dbReference type="InterPro" id="IPR050328">
    <property type="entry name" value="Dev_Immune_Receptor"/>
</dbReference>
<dbReference type="InterPro" id="IPR003591">
    <property type="entry name" value="Leu-rich_rpt_typical-subtyp"/>
</dbReference>
<dbReference type="InterPro" id="IPR032675">
    <property type="entry name" value="LRR_dom_sf"/>
</dbReference>
<organism evidence="5 6">
    <name type="scientific">Meganyctiphanes norvegica</name>
    <name type="common">Northern krill</name>
    <name type="synonym">Thysanopoda norvegica</name>
    <dbReference type="NCBI Taxonomy" id="48144"/>
    <lineage>
        <taxon>Eukaryota</taxon>
        <taxon>Metazoa</taxon>
        <taxon>Ecdysozoa</taxon>
        <taxon>Arthropoda</taxon>
        <taxon>Crustacea</taxon>
        <taxon>Multicrustacea</taxon>
        <taxon>Malacostraca</taxon>
        <taxon>Eumalacostraca</taxon>
        <taxon>Eucarida</taxon>
        <taxon>Euphausiacea</taxon>
        <taxon>Euphausiidae</taxon>
        <taxon>Meganyctiphanes</taxon>
    </lineage>
</organism>
<dbReference type="PANTHER" id="PTHR24373:SF275">
    <property type="entry name" value="TIR DOMAIN-CONTAINING PROTEIN"/>
    <property type="match status" value="1"/>
</dbReference>
<feature type="non-terminal residue" evidence="5">
    <location>
        <position position="184"/>
    </location>
</feature>
<feature type="chain" id="PRO_5043674115" description="LRRNT domain-containing protein" evidence="4">
    <location>
        <begin position="26"/>
        <end position="184"/>
    </location>
</feature>
<keyword evidence="1" id="KW-0433">Leucine-rich repeat</keyword>
<accession>A0AAV2QFV5</accession>
<evidence type="ECO:0000256" key="4">
    <source>
        <dbReference type="SAM" id="SignalP"/>
    </source>
</evidence>
<reference evidence="5 6" key="1">
    <citation type="submission" date="2024-05" db="EMBL/GenBank/DDBJ databases">
        <authorList>
            <person name="Wallberg A."/>
        </authorList>
    </citation>
    <scope>NUCLEOTIDE SEQUENCE [LARGE SCALE GENOMIC DNA]</scope>
</reference>
<gene>
    <name evidence="5" type="ORF">MNOR_LOCUS12459</name>
</gene>
<protein>
    <recommendedName>
        <fullName evidence="7">LRRNT domain-containing protein</fullName>
    </recommendedName>
</protein>
<dbReference type="SUPFAM" id="SSF52058">
    <property type="entry name" value="L domain-like"/>
    <property type="match status" value="1"/>
</dbReference>
<dbReference type="Pfam" id="PF13855">
    <property type="entry name" value="LRR_8"/>
    <property type="match status" value="1"/>
</dbReference>
<dbReference type="EMBL" id="CAXKWB010006836">
    <property type="protein sequence ID" value="CAL4084588.1"/>
    <property type="molecule type" value="Genomic_DNA"/>
</dbReference>
<dbReference type="AlphaFoldDB" id="A0AAV2QFV5"/>
<dbReference type="SMART" id="SM00369">
    <property type="entry name" value="LRR_TYP"/>
    <property type="match status" value="5"/>
</dbReference>
<proteinExistence type="predicted"/>